<evidence type="ECO:0000256" key="6">
    <source>
        <dbReference type="SAM" id="Phobius"/>
    </source>
</evidence>
<dbReference type="Gene3D" id="1.20.81.30">
    <property type="entry name" value="Type II secretion system (T2SS), domain F"/>
    <property type="match status" value="1"/>
</dbReference>
<dbReference type="AlphaFoldDB" id="A0AAU9EP31"/>
<feature type="transmembrane region" description="Helical" evidence="6">
    <location>
        <begin position="100"/>
        <end position="122"/>
    </location>
</feature>
<keyword evidence="9" id="KW-1185">Reference proteome</keyword>
<dbReference type="PANTHER" id="PTHR35007">
    <property type="entry name" value="INTEGRAL MEMBRANE PROTEIN-RELATED"/>
    <property type="match status" value="1"/>
</dbReference>
<evidence type="ECO:0000259" key="7">
    <source>
        <dbReference type="Pfam" id="PF00482"/>
    </source>
</evidence>
<organism evidence="8 9">
    <name type="scientific">Desulfoferula mesophila</name>
    <dbReference type="NCBI Taxonomy" id="3058419"/>
    <lineage>
        <taxon>Bacteria</taxon>
        <taxon>Pseudomonadati</taxon>
        <taxon>Thermodesulfobacteriota</taxon>
        <taxon>Desulfarculia</taxon>
        <taxon>Desulfarculales</taxon>
        <taxon>Desulfarculaceae</taxon>
        <taxon>Desulfoferula</taxon>
    </lineage>
</organism>
<evidence type="ECO:0000313" key="8">
    <source>
        <dbReference type="EMBL" id="BEQ13675.1"/>
    </source>
</evidence>
<dbReference type="EMBL" id="AP028679">
    <property type="protein sequence ID" value="BEQ13675.1"/>
    <property type="molecule type" value="Genomic_DNA"/>
</dbReference>
<evidence type="ECO:0000256" key="4">
    <source>
        <dbReference type="ARBA" id="ARBA00022989"/>
    </source>
</evidence>
<keyword evidence="4 6" id="KW-1133">Transmembrane helix</keyword>
<keyword evidence="5 6" id="KW-0472">Membrane</keyword>
<accession>A0AAU9EP31</accession>
<dbReference type="InterPro" id="IPR042094">
    <property type="entry name" value="T2SS_GspF_sf"/>
</dbReference>
<comment type="subcellular location">
    <subcellularLocation>
        <location evidence="1">Cell membrane</location>
        <topology evidence="1">Multi-pass membrane protein</topology>
    </subcellularLocation>
</comment>
<dbReference type="KEGG" id="dmp:FAK_07410"/>
<evidence type="ECO:0000256" key="5">
    <source>
        <dbReference type="ARBA" id="ARBA00023136"/>
    </source>
</evidence>
<protein>
    <recommendedName>
        <fullName evidence="7">Type II secretion system protein GspF domain-containing protein</fullName>
    </recommendedName>
</protein>
<dbReference type="Proteomes" id="UP001366166">
    <property type="component" value="Chromosome"/>
</dbReference>
<dbReference type="InterPro" id="IPR018076">
    <property type="entry name" value="T2SS_GspF_dom"/>
</dbReference>
<evidence type="ECO:0000256" key="2">
    <source>
        <dbReference type="ARBA" id="ARBA00022475"/>
    </source>
</evidence>
<dbReference type="Pfam" id="PF00482">
    <property type="entry name" value="T2SSF"/>
    <property type="match status" value="1"/>
</dbReference>
<gene>
    <name evidence="8" type="ORF">FAK_07410</name>
</gene>
<proteinExistence type="predicted"/>
<dbReference type="GO" id="GO:0005886">
    <property type="term" value="C:plasma membrane"/>
    <property type="evidence" value="ECO:0007669"/>
    <property type="project" value="UniProtKB-SubCell"/>
</dbReference>
<evidence type="ECO:0000256" key="3">
    <source>
        <dbReference type="ARBA" id="ARBA00022692"/>
    </source>
</evidence>
<keyword evidence="2" id="KW-1003">Cell membrane</keyword>
<evidence type="ECO:0000313" key="9">
    <source>
        <dbReference type="Proteomes" id="UP001366166"/>
    </source>
</evidence>
<feature type="domain" description="Type II secretion system protein GspF" evidence="7">
    <location>
        <begin position="2"/>
        <end position="119"/>
    </location>
</feature>
<sequence>MKAGLALTACMKNVSDEMIGPLAEEFEKTNAEYALGKDISDCLEAMSERTGSQDVQFFSTAIRIQRETGGNLAEVLDNISHITRERFALRRHVRTLTGEGRLSAIILLALPPVLFLFLLYLRPEYILGFVGTKIGRYCFAGAVGAELFSFLVMRAMMRIKV</sequence>
<name>A0AAU9EP31_9BACT</name>
<feature type="transmembrane region" description="Helical" evidence="6">
    <location>
        <begin position="134"/>
        <end position="153"/>
    </location>
</feature>
<reference evidence="9" key="1">
    <citation type="journal article" date="2023" name="Arch. Microbiol.">
        <title>Desulfoferula mesophilus gen. nov. sp. nov., a mesophilic sulfate-reducing bacterium isolated from a brackish lake sediment.</title>
        <authorList>
            <person name="Watanabe T."/>
            <person name="Yabe T."/>
            <person name="Tsuji J.M."/>
            <person name="Fukui M."/>
        </authorList>
    </citation>
    <scope>NUCLEOTIDE SEQUENCE [LARGE SCALE GENOMIC DNA]</scope>
    <source>
        <strain evidence="9">12FAK</strain>
    </source>
</reference>
<keyword evidence="3 6" id="KW-0812">Transmembrane</keyword>
<dbReference type="PANTHER" id="PTHR35007:SF1">
    <property type="entry name" value="PILUS ASSEMBLY PROTEIN"/>
    <property type="match status" value="1"/>
</dbReference>
<evidence type="ECO:0000256" key="1">
    <source>
        <dbReference type="ARBA" id="ARBA00004651"/>
    </source>
</evidence>